<reference evidence="1" key="1">
    <citation type="journal article" date="2023" name="G3 (Bethesda)">
        <title>Whole genome assemblies of Zophobas morio and Tenebrio molitor.</title>
        <authorList>
            <person name="Kaur S."/>
            <person name="Stinson S.A."/>
            <person name="diCenzo G.C."/>
        </authorList>
    </citation>
    <scope>NUCLEOTIDE SEQUENCE</scope>
    <source>
        <strain evidence="1">QUZm001</strain>
    </source>
</reference>
<proteinExistence type="predicted"/>
<accession>A0AA38MGG7</accession>
<protein>
    <recommendedName>
        <fullName evidence="3">Reverse transcriptase domain-containing protein</fullName>
    </recommendedName>
</protein>
<organism evidence="1 2">
    <name type="scientific">Zophobas morio</name>
    <dbReference type="NCBI Taxonomy" id="2755281"/>
    <lineage>
        <taxon>Eukaryota</taxon>
        <taxon>Metazoa</taxon>
        <taxon>Ecdysozoa</taxon>
        <taxon>Arthropoda</taxon>
        <taxon>Hexapoda</taxon>
        <taxon>Insecta</taxon>
        <taxon>Pterygota</taxon>
        <taxon>Neoptera</taxon>
        <taxon>Endopterygota</taxon>
        <taxon>Coleoptera</taxon>
        <taxon>Polyphaga</taxon>
        <taxon>Cucujiformia</taxon>
        <taxon>Tenebrionidae</taxon>
        <taxon>Zophobas</taxon>
    </lineage>
</organism>
<keyword evidence="2" id="KW-1185">Reference proteome</keyword>
<evidence type="ECO:0008006" key="3">
    <source>
        <dbReference type="Google" id="ProtNLM"/>
    </source>
</evidence>
<name>A0AA38MGG7_9CUCU</name>
<sequence>MTAGPDLIPSFLVKDCAKILAKPVTILFNIILRTSTFLDVWKQPRITPIYKNGDRSNVTNYRPITIINNLAKVFEHVLHILIYPHVSNMITDSQRGFVKGRSTVTNLVLKRGG</sequence>
<dbReference type="AlphaFoldDB" id="A0AA38MGG7"/>
<gene>
    <name evidence="1" type="ORF">Zmor_014402</name>
</gene>
<dbReference type="PANTHER" id="PTHR19446">
    <property type="entry name" value="REVERSE TRANSCRIPTASES"/>
    <property type="match status" value="1"/>
</dbReference>
<evidence type="ECO:0000313" key="2">
    <source>
        <dbReference type="Proteomes" id="UP001168821"/>
    </source>
</evidence>
<comment type="caution">
    <text evidence="1">The sequence shown here is derived from an EMBL/GenBank/DDBJ whole genome shotgun (WGS) entry which is preliminary data.</text>
</comment>
<dbReference type="EMBL" id="JALNTZ010000004">
    <property type="protein sequence ID" value="KAJ3655266.1"/>
    <property type="molecule type" value="Genomic_DNA"/>
</dbReference>
<dbReference type="Proteomes" id="UP001168821">
    <property type="component" value="Unassembled WGS sequence"/>
</dbReference>
<evidence type="ECO:0000313" key="1">
    <source>
        <dbReference type="EMBL" id="KAJ3655266.1"/>
    </source>
</evidence>